<dbReference type="SUPFAM" id="SSF53474">
    <property type="entry name" value="alpha/beta-Hydrolases"/>
    <property type="match status" value="1"/>
</dbReference>
<proteinExistence type="predicted"/>
<dbReference type="Proteomes" id="UP000040576">
    <property type="component" value="Unassembled WGS sequence"/>
</dbReference>
<dbReference type="EMBL" id="CCRF01000103">
    <property type="protein sequence ID" value="CEE03263.1"/>
    <property type="molecule type" value="Genomic_DNA"/>
</dbReference>
<accession>A0A090J3L6</accession>
<evidence type="ECO:0000313" key="3">
    <source>
        <dbReference type="EMBL" id="CEE03263.1"/>
    </source>
</evidence>
<feature type="transmembrane region" description="Helical" evidence="2">
    <location>
        <begin position="302"/>
        <end position="321"/>
    </location>
</feature>
<dbReference type="AlphaFoldDB" id="A0A090J3L6"/>
<keyword evidence="2" id="KW-0812">Transmembrane</keyword>
<evidence type="ECO:0000313" key="4">
    <source>
        <dbReference type="Proteomes" id="UP000040576"/>
    </source>
</evidence>
<organism evidence="3 4">
    <name type="scientific">Caldibacillus thermoamylovorans</name>
    <dbReference type="NCBI Taxonomy" id="35841"/>
    <lineage>
        <taxon>Bacteria</taxon>
        <taxon>Bacillati</taxon>
        <taxon>Bacillota</taxon>
        <taxon>Bacilli</taxon>
        <taxon>Bacillales</taxon>
        <taxon>Bacillaceae</taxon>
        <taxon>Caldibacillus</taxon>
    </lineage>
</organism>
<gene>
    <name evidence="3" type="ORF">BT1A1_3482</name>
</gene>
<protein>
    <submittedName>
        <fullName evidence="3">Uncharacterized protein</fullName>
    </submittedName>
</protein>
<feature type="transmembrane region" description="Helical" evidence="2">
    <location>
        <begin position="328"/>
        <end position="348"/>
    </location>
</feature>
<keyword evidence="1" id="KW-0175">Coiled coil</keyword>
<sequence>MNYSDEELKIATDLAYMDLHKAYEKLNSDINVVQAIEYLIKNHNEDLSDNEVNHYREIIDKIEAIEKRNNVEWKIVDYKNDNKKDQTGLYGIVLDTGDGHIVAFRGSESMLNSQHALQDWSEADLALLKPGLTEQQKKVNEFLEEINNSDYITKYDNVAFTGHSLGGNLAIHGSIMSTFYENIFPRIRQAVNFDGPGYSKEYLAEYKEQIELISEKLDGEFRHYQWSVVGAILNPATGINFETLATKATWNPLNYLVMEHSTSNLIIDETTGKAKRETNLVNGGKSQWELMFGKFTESIDHLWAPVGSFLVDALGGILVFVMYYKVPLAIAVGGGVLALVAIGGIPALAVIGQLILAVVAIVVTVIAFGATIESMLELFSDLFKEIGKVVGNALKWTNDKINQLIDFMSTKVSQIRDWFNHVMKSYGYAVATPVIEVNTDKLRQYAERLENVRKRLQNLDADMNSLYFTNGFLDLLDIIRANRLPNSMKLKFCINYLEDTAEAFEKAERNIMEQV</sequence>
<dbReference type="Gene3D" id="3.40.50.1820">
    <property type="entry name" value="alpha/beta hydrolase"/>
    <property type="match status" value="1"/>
</dbReference>
<feature type="coiled-coil region" evidence="1">
    <location>
        <begin position="435"/>
        <end position="462"/>
    </location>
</feature>
<evidence type="ECO:0000256" key="2">
    <source>
        <dbReference type="SAM" id="Phobius"/>
    </source>
</evidence>
<keyword evidence="4" id="KW-1185">Reference proteome</keyword>
<name>A0A090J3L6_9BACI</name>
<keyword evidence="2" id="KW-1133">Transmembrane helix</keyword>
<dbReference type="InterPro" id="IPR024499">
    <property type="entry name" value="Mbeg1-like"/>
</dbReference>
<keyword evidence="2" id="KW-0472">Membrane</keyword>
<dbReference type="InterPro" id="IPR029058">
    <property type="entry name" value="AB_hydrolase_fold"/>
</dbReference>
<dbReference type="Pfam" id="PF11187">
    <property type="entry name" value="Mbeg1-like"/>
    <property type="match status" value="1"/>
</dbReference>
<dbReference type="RefSeq" id="WP_034773553.1">
    <property type="nucleotide sequence ID" value="NZ_CCRF01000103.1"/>
</dbReference>
<feature type="transmembrane region" description="Helical" evidence="2">
    <location>
        <begin position="354"/>
        <end position="376"/>
    </location>
</feature>
<reference evidence="3 4" key="1">
    <citation type="submission" date="2014-07" db="EMBL/GenBank/DDBJ databases">
        <authorList>
            <person name="Wibberg Daniel"/>
        </authorList>
    </citation>
    <scope>NUCLEOTIDE SEQUENCE [LARGE SCALE GENOMIC DNA]</scope>
</reference>
<evidence type="ECO:0000256" key="1">
    <source>
        <dbReference type="SAM" id="Coils"/>
    </source>
</evidence>